<proteinExistence type="inferred from homology"/>
<dbReference type="SUPFAM" id="SSF89360">
    <property type="entry name" value="HesB-like domain"/>
    <property type="match status" value="1"/>
</dbReference>
<dbReference type="NCBIfam" id="TIGR00049">
    <property type="entry name" value="iron-sulfur cluster assembly accessory protein"/>
    <property type="match status" value="1"/>
</dbReference>
<keyword evidence="4" id="KW-1185">Reference proteome</keyword>
<protein>
    <submittedName>
        <fullName evidence="3">Iron-sulfur cluster assembly protein</fullName>
    </submittedName>
</protein>
<dbReference type="KEGG" id="mcau:MIT9_P1435"/>
<reference evidence="4" key="1">
    <citation type="journal article" date="2024" name="Int. J. Syst. Evol. Microbiol.">
        <title>Methylomarinovum tepidoasis sp. nov., a moderately thermophilic methanotroph of the family Methylothermaceae isolated from a deep-sea hydrothermal field.</title>
        <authorList>
            <person name="Hirayama H."/>
            <person name="Takaki Y."/>
            <person name="Abe M."/>
            <person name="Miyazaki M."/>
            <person name="Uematsu K."/>
            <person name="Matsui Y."/>
            <person name="Takai K."/>
        </authorList>
    </citation>
    <scope>NUCLEOTIDE SEQUENCE [LARGE SCALE GENOMIC DNA]</scope>
    <source>
        <strain evidence="4">IT-9</strain>
    </source>
</reference>
<dbReference type="InterPro" id="IPR000361">
    <property type="entry name" value="ATAP_core_dom"/>
</dbReference>
<dbReference type="InterPro" id="IPR035903">
    <property type="entry name" value="HesB-like_dom_sf"/>
</dbReference>
<organism evidence="3 4">
    <name type="scientific">Methylomarinovum caldicuralii</name>
    <dbReference type="NCBI Taxonomy" id="438856"/>
    <lineage>
        <taxon>Bacteria</taxon>
        <taxon>Pseudomonadati</taxon>
        <taxon>Pseudomonadota</taxon>
        <taxon>Gammaproteobacteria</taxon>
        <taxon>Methylococcales</taxon>
        <taxon>Methylothermaceae</taxon>
        <taxon>Methylomarinovum</taxon>
    </lineage>
</organism>
<dbReference type="Gene3D" id="2.60.300.12">
    <property type="entry name" value="HesB-like domain"/>
    <property type="match status" value="1"/>
</dbReference>
<evidence type="ECO:0000313" key="4">
    <source>
        <dbReference type="Proteomes" id="UP001321825"/>
    </source>
</evidence>
<dbReference type="GO" id="GO:0051537">
    <property type="term" value="F:2 iron, 2 sulfur cluster binding"/>
    <property type="evidence" value="ECO:0007669"/>
    <property type="project" value="TreeGrafter"/>
</dbReference>
<dbReference type="EMBL" id="AP024714">
    <property type="protein sequence ID" value="BCX81853.1"/>
    <property type="molecule type" value="Genomic_DNA"/>
</dbReference>
<dbReference type="AlphaFoldDB" id="A0AAU9C2M4"/>
<accession>A0AAU9C2M4</accession>
<comment type="similarity">
    <text evidence="1">Belongs to the HesB/IscA family.</text>
</comment>
<dbReference type="InterPro" id="IPR017870">
    <property type="entry name" value="FeS_cluster_insertion_CS"/>
</dbReference>
<dbReference type="GO" id="GO:0005829">
    <property type="term" value="C:cytosol"/>
    <property type="evidence" value="ECO:0007669"/>
    <property type="project" value="TreeGrafter"/>
</dbReference>
<dbReference type="Pfam" id="PF01521">
    <property type="entry name" value="Fe-S_biosyn"/>
    <property type="match status" value="1"/>
</dbReference>
<dbReference type="RefSeq" id="WP_317704280.1">
    <property type="nucleotide sequence ID" value="NZ_AP024714.1"/>
</dbReference>
<gene>
    <name evidence="3" type="ORF">MIT9_P1435</name>
</gene>
<dbReference type="InterPro" id="IPR016092">
    <property type="entry name" value="ATAP"/>
</dbReference>
<dbReference type="PANTHER" id="PTHR10072:SF41">
    <property type="entry name" value="IRON-SULFUR CLUSTER ASSEMBLY 1 HOMOLOG, MITOCHONDRIAL"/>
    <property type="match status" value="1"/>
</dbReference>
<evidence type="ECO:0000259" key="2">
    <source>
        <dbReference type="Pfam" id="PF01521"/>
    </source>
</evidence>
<dbReference type="Proteomes" id="UP001321825">
    <property type="component" value="Chromosome"/>
</dbReference>
<dbReference type="InterPro" id="IPR050322">
    <property type="entry name" value="Fe-S_cluster_asmbl/transfer"/>
</dbReference>
<feature type="domain" description="Core" evidence="2">
    <location>
        <begin position="1"/>
        <end position="103"/>
    </location>
</feature>
<dbReference type="GO" id="GO:0016226">
    <property type="term" value="P:iron-sulfur cluster assembly"/>
    <property type="evidence" value="ECO:0007669"/>
    <property type="project" value="InterPro"/>
</dbReference>
<sequence>MAIQLTEAAARRVRAQLQRRGKGLGLRLGVKPAGCSGYSYVIDYADAIGPDDVTFEDRGITIVVAREHLDYLDGLTLDWRREGLNEAFQFDNPRAKGTCGCGESFAV</sequence>
<dbReference type="PROSITE" id="PS01152">
    <property type="entry name" value="HESB"/>
    <property type="match status" value="1"/>
</dbReference>
<evidence type="ECO:0000313" key="3">
    <source>
        <dbReference type="EMBL" id="BCX81853.1"/>
    </source>
</evidence>
<name>A0AAU9C2M4_9GAMM</name>
<evidence type="ECO:0000256" key="1">
    <source>
        <dbReference type="ARBA" id="ARBA00006718"/>
    </source>
</evidence>
<dbReference type="PANTHER" id="PTHR10072">
    <property type="entry name" value="IRON-SULFUR CLUSTER ASSEMBLY PROTEIN"/>
    <property type="match status" value="1"/>
</dbReference>